<dbReference type="AlphaFoldDB" id="A0A5B7FUN2"/>
<accession>A0A5B7FUN2</accession>
<gene>
    <name evidence="1" type="ORF">E2C01_042835</name>
</gene>
<evidence type="ECO:0000313" key="1">
    <source>
        <dbReference type="EMBL" id="MPC49045.1"/>
    </source>
</evidence>
<dbReference type="Proteomes" id="UP000324222">
    <property type="component" value="Unassembled WGS sequence"/>
</dbReference>
<protein>
    <submittedName>
        <fullName evidence="1">Uncharacterized protein</fullName>
    </submittedName>
</protein>
<reference evidence="1 2" key="1">
    <citation type="submission" date="2019-05" db="EMBL/GenBank/DDBJ databases">
        <title>Another draft genome of Portunus trituberculatus and its Hox gene families provides insights of decapod evolution.</title>
        <authorList>
            <person name="Jeong J.-H."/>
            <person name="Song I."/>
            <person name="Kim S."/>
            <person name="Choi T."/>
            <person name="Kim D."/>
            <person name="Ryu S."/>
            <person name="Kim W."/>
        </authorList>
    </citation>
    <scope>NUCLEOTIDE SEQUENCE [LARGE SCALE GENOMIC DNA]</scope>
    <source>
        <tissue evidence="1">Muscle</tissue>
    </source>
</reference>
<evidence type="ECO:0000313" key="2">
    <source>
        <dbReference type="Proteomes" id="UP000324222"/>
    </source>
</evidence>
<organism evidence="1 2">
    <name type="scientific">Portunus trituberculatus</name>
    <name type="common">Swimming crab</name>
    <name type="synonym">Neptunus trituberculatus</name>
    <dbReference type="NCBI Taxonomy" id="210409"/>
    <lineage>
        <taxon>Eukaryota</taxon>
        <taxon>Metazoa</taxon>
        <taxon>Ecdysozoa</taxon>
        <taxon>Arthropoda</taxon>
        <taxon>Crustacea</taxon>
        <taxon>Multicrustacea</taxon>
        <taxon>Malacostraca</taxon>
        <taxon>Eumalacostraca</taxon>
        <taxon>Eucarida</taxon>
        <taxon>Decapoda</taxon>
        <taxon>Pleocyemata</taxon>
        <taxon>Brachyura</taxon>
        <taxon>Eubrachyura</taxon>
        <taxon>Portunoidea</taxon>
        <taxon>Portunidae</taxon>
        <taxon>Portuninae</taxon>
        <taxon>Portunus</taxon>
    </lineage>
</organism>
<keyword evidence="2" id="KW-1185">Reference proteome</keyword>
<name>A0A5B7FUN2_PORTR</name>
<comment type="caution">
    <text evidence="1">The sequence shown here is derived from an EMBL/GenBank/DDBJ whole genome shotgun (WGS) entry which is preliminary data.</text>
</comment>
<sequence>MAMALEPKTCRGLPFSPHPHWVWHCVASVIGGKKTTRETWKACDEVTDEVTTAFCALASTPTISILDDYMGPPKEYTESLGPLKPFCSATLRSNKQLGICQLGSQAFLHPE</sequence>
<dbReference type="EMBL" id="VSRR010008636">
    <property type="protein sequence ID" value="MPC49045.1"/>
    <property type="molecule type" value="Genomic_DNA"/>
</dbReference>
<proteinExistence type="predicted"/>